<feature type="compositionally biased region" description="Basic and acidic residues" evidence="2">
    <location>
        <begin position="397"/>
        <end position="410"/>
    </location>
</feature>
<feature type="compositionally biased region" description="Polar residues" evidence="2">
    <location>
        <begin position="467"/>
        <end position="485"/>
    </location>
</feature>
<dbReference type="Pfam" id="PF03999">
    <property type="entry name" value="MAP65_ASE1"/>
    <property type="match status" value="1"/>
</dbReference>
<feature type="compositionally biased region" description="Acidic residues" evidence="2">
    <location>
        <begin position="754"/>
        <end position="763"/>
    </location>
</feature>
<dbReference type="Proteomes" id="UP000799302">
    <property type="component" value="Unassembled WGS sequence"/>
</dbReference>
<organism evidence="3 4">
    <name type="scientific">Microthyrium microscopicum</name>
    <dbReference type="NCBI Taxonomy" id="703497"/>
    <lineage>
        <taxon>Eukaryota</taxon>
        <taxon>Fungi</taxon>
        <taxon>Dikarya</taxon>
        <taxon>Ascomycota</taxon>
        <taxon>Pezizomycotina</taxon>
        <taxon>Dothideomycetes</taxon>
        <taxon>Dothideomycetes incertae sedis</taxon>
        <taxon>Microthyriales</taxon>
        <taxon>Microthyriaceae</taxon>
        <taxon>Microthyrium</taxon>
    </lineage>
</organism>
<evidence type="ECO:0000256" key="2">
    <source>
        <dbReference type="SAM" id="MobiDB-lite"/>
    </source>
</evidence>
<feature type="region of interest" description="Disordered" evidence="2">
    <location>
        <begin position="457"/>
        <end position="691"/>
    </location>
</feature>
<evidence type="ECO:0000313" key="4">
    <source>
        <dbReference type="Proteomes" id="UP000799302"/>
    </source>
</evidence>
<dbReference type="GO" id="GO:0005737">
    <property type="term" value="C:cytoplasm"/>
    <property type="evidence" value="ECO:0007669"/>
    <property type="project" value="TreeGrafter"/>
</dbReference>
<feature type="compositionally biased region" description="Low complexity" evidence="2">
    <location>
        <begin position="520"/>
        <end position="530"/>
    </location>
</feature>
<feature type="compositionally biased region" description="Low complexity" evidence="2">
    <location>
        <begin position="657"/>
        <end position="689"/>
    </location>
</feature>
<name>A0A6A6U665_9PEZI</name>
<feature type="compositionally biased region" description="Polar residues" evidence="2">
    <location>
        <begin position="493"/>
        <end position="519"/>
    </location>
</feature>
<protein>
    <recommendedName>
        <fullName evidence="5">Microtubule associated protein</fullName>
    </recommendedName>
</protein>
<dbReference type="GO" id="GO:0051256">
    <property type="term" value="P:mitotic spindle midzone assembly"/>
    <property type="evidence" value="ECO:0007669"/>
    <property type="project" value="TreeGrafter"/>
</dbReference>
<dbReference type="InterPro" id="IPR007145">
    <property type="entry name" value="MAP65_Ase1_PRC1"/>
</dbReference>
<evidence type="ECO:0000313" key="3">
    <source>
        <dbReference type="EMBL" id="KAF2666937.1"/>
    </source>
</evidence>
<evidence type="ECO:0008006" key="5">
    <source>
        <dbReference type="Google" id="ProtNLM"/>
    </source>
</evidence>
<dbReference type="PANTHER" id="PTHR19321">
    <property type="entry name" value="PROTEIN REGULATOR OF CYTOKINESIS 1 PRC1-RELATED"/>
    <property type="match status" value="1"/>
</dbReference>
<reference evidence="3" key="1">
    <citation type="journal article" date="2020" name="Stud. Mycol.">
        <title>101 Dothideomycetes genomes: a test case for predicting lifestyles and emergence of pathogens.</title>
        <authorList>
            <person name="Haridas S."/>
            <person name="Albert R."/>
            <person name="Binder M."/>
            <person name="Bloem J."/>
            <person name="Labutti K."/>
            <person name="Salamov A."/>
            <person name="Andreopoulos B."/>
            <person name="Baker S."/>
            <person name="Barry K."/>
            <person name="Bills G."/>
            <person name="Bluhm B."/>
            <person name="Cannon C."/>
            <person name="Castanera R."/>
            <person name="Culley D."/>
            <person name="Daum C."/>
            <person name="Ezra D."/>
            <person name="Gonzalez J."/>
            <person name="Henrissat B."/>
            <person name="Kuo A."/>
            <person name="Liang C."/>
            <person name="Lipzen A."/>
            <person name="Lutzoni F."/>
            <person name="Magnuson J."/>
            <person name="Mondo S."/>
            <person name="Nolan M."/>
            <person name="Ohm R."/>
            <person name="Pangilinan J."/>
            <person name="Park H.-J."/>
            <person name="Ramirez L."/>
            <person name="Alfaro M."/>
            <person name="Sun H."/>
            <person name="Tritt A."/>
            <person name="Yoshinaga Y."/>
            <person name="Zwiers L.-H."/>
            <person name="Turgeon B."/>
            <person name="Goodwin S."/>
            <person name="Spatafora J."/>
            <person name="Crous P."/>
            <person name="Grigoriev I."/>
        </authorList>
    </citation>
    <scope>NUCLEOTIDE SEQUENCE</scope>
    <source>
        <strain evidence="3">CBS 115976</strain>
    </source>
</reference>
<proteinExistence type="predicted"/>
<feature type="region of interest" description="Disordered" evidence="2">
    <location>
        <begin position="730"/>
        <end position="763"/>
    </location>
</feature>
<dbReference type="GO" id="GO:1990023">
    <property type="term" value="C:mitotic spindle midzone"/>
    <property type="evidence" value="ECO:0007669"/>
    <property type="project" value="TreeGrafter"/>
</dbReference>
<feature type="coiled-coil region" evidence="1">
    <location>
        <begin position="229"/>
        <end position="256"/>
    </location>
</feature>
<keyword evidence="1" id="KW-0175">Coiled coil</keyword>
<dbReference type="EMBL" id="MU004238">
    <property type="protein sequence ID" value="KAF2666937.1"/>
    <property type="molecule type" value="Genomic_DNA"/>
</dbReference>
<dbReference type="OrthoDB" id="642895at2759"/>
<feature type="region of interest" description="Disordered" evidence="2">
    <location>
        <begin position="386"/>
        <end position="410"/>
    </location>
</feature>
<gene>
    <name evidence="3" type="ORF">BT63DRAFT_375820</name>
</gene>
<feature type="compositionally biased region" description="Polar residues" evidence="2">
    <location>
        <begin position="558"/>
        <end position="571"/>
    </location>
</feature>
<dbReference type="Gene3D" id="1.20.58.1520">
    <property type="match status" value="1"/>
</dbReference>
<dbReference type="PANTHER" id="PTHR19321:SF41">
    <property type="entry name" value="FASCETTO-RELATED"/>
    <property type="match status" value="1"/>
</dbReference>
<sequence>MDTSYLEKQVSTIVNKLHELFDEIGIPSHERDSRESELFAALSETLHNQLKLVTNEKHALAEEADKLITTIKHMTISLEGKNANYELDEDLKVTYPLKACLQSLKERHKAVNKVHRERYEQVKKLALAIDSYSSHLEPTFCKVPLPPLDNNATCPPTFDLSHTYFAALDDEFTRVYEEYQRRLDTIRSLCGEIINFWAELGTPQAQTDSNIVELAREAPEQLGLHSDDIGRLRAKRDRLSDEKKARENRLRDIGNQIEQLWERLCIPEDDKRQFLARNRGCGMRTINEFEDELGRLTELKKQNLGLFVEESRIRLQDLWDSLYFSEEEMLNFTPAFSDVYSDALLAAHESEIERLENLREQRQPILDMIDKHRTLINERNELAASSQDASRLMLRGQKGEKRDPTRLLREEKMRKRIAKDLPKVEVELKKVLEKYDQEYGRPFLVHGIDYLEELAAAQAKAPPPRSKTPSGHSRSQSKPTNSVVKNGTVKAAPQSNLRSKTPTNFATIRGNPLSQSVAHKSTTSTSKATSPSRIPARAPLSNTHGNNSPERKYMTLGSKPNMSNAHSSNTMGPPRLPPPKMKDLFNPPQPQSTPTYSRPTPDLERSASIIRQTAPEDPYDDPSLRSTNISRSDFYGSHSLASSAHTGERSYTHAPPAASRPQSRQISQQSAASTQSAASNQSASVVSGSENWETFDEDVSVEEADATDAYYAKVRAQQARYAAGLAPQVTAHKRMSPDGWQAGVEGKRLRNGGEEEWADDGVY</sequence>
<evidence type="ECO:0000256" key="1">
    <source>
        <dbReference type="SAM" id="Coils"/>
    </source>
</evidence>
<dbReference type="GO" id="GO:0008017">
    <property type="term" value="F:microtubule binding"/>
    <property type="evidence" value="ECO:0007669"/>
    <property type="project" value="InterPro"/>
</dbReference>
<dbReference type="AlphaFoldDB" id="A0A6A6U665"/>
<accession>A0A6A6U665</accession>
<keyword evidence="4" id="KW-1185">Reference proteome</keyword>